<keyword evidence="2" id="KW-0503">Monooxygenase</keyword>
<dbReference type="PROSITE" id="PS00086">
    <property type="entry name" value="CYTOCHROME_P450"/>
    <property type="match status" value="1"/>
</dbReference>
<keyword evidence="2" id="KW-0408">Iron</keyword>
<name>A0ABP9GBV3_9ACTN</name>
<dbReference type="PANTHER" id="PTHR46696">
    <property type="entry name" value="P450, PUTATIVE (EUROFUNG)-RELATED"/>
    <property type="match status" value="1"/>
</dbReference>
<dbReference type="RefSeq" id="WP_345556073.1">
    <property type="nucleotide sequence ID" value="NZ_BAABIK010000006.1"/>
</dbReference>
<evidence type="ECO:0000256" key="1">
    <source>
        <dbReference type="ARBA" id="ARBA00010617"/>
    </source>
</evidence>
<evidence type="ECO:0000313" key="4">
    <source>
        <dbReference type="Proteomes" id="UP001499993"/>
    </source>
</evidence>
<dbReference type="PRINTS" id="PR00385">
    <property type="entry name" value="P450"/>
</dbReference>
<evidence type="ECO:0000313" key="3">
    <source>
        <dbReference type="EMBL" id="GAA4936065.1"/>
    </source>
</evidence>
<proteinExistence type="inferred from homology"/>
<dbReference type="InterPro" id="IPR017972">
    <property type="entry name" value="Cyt_P450_CS"/>
</dbReference>
<dbReference type="Gene3D" id="1.10.630.10">
    <property type="entry name" value="Cytochrome P450"/>
    <property type="match status" value="1"/>
</dbReference>
<dbReference type="EMBL" id="BAABIK010000006">
    <property type="protein sequence ID" value="GAA4936065.1"/>
    <property type="molecule type" value="Genomic_DNA"/>
</dbReference>
<comment type="similarity">
    <text evidence="1 2">Belongs to the cytochrome P450 family.</text>
</comment>
<dbReference type="Proteomes" id="UP001499993">
    <property type="component" value="Unassembled WGS sequence"/>
</dbReference>
<keyword evidence="2" id="KW-0349">Heme</keyword>
<keyword evidence="4" id="KW-1185">Reference proteome</keyword>
<protein>
    <submittedName>
        <fullName evidence="3">Cytochrome P450</fullName>
    </submittedName>
</protein>
<dbReference type="InterPro" id="IPR036396">
    <property type="entry name" value="Cyt_P450_sf"/>
</dbReference>
<sequence>MWAITHYDALKEALRNEPEAFVRNMTNWRALAEGDIDRANPMVAMLDGMDSMLQSNDPDHARVRRLVQKTFTHRRIQHLRPQVEAVVADLLDRWEEAAAERVVDFKSEFAVPLPIRVISDLLGIPEQDSGAIQDLTTRALSGTHPGVMEEFWAFIDDTIERKRARPDEGLISALIAVRDEDDARLSPKELRDNILLFYVAGYETTMGVLTSGVQALLEHPDQLELIRTGQVAWSQAIEEILRWQPSAATLPMMFTARDGVRIGDVVLDQGEPLLLAYLAANRDPAVWEHAEEFDITREAQAHLAFGHGPHHCLGAPLARMELAVALPAVFERLPDLHLWGERPGPAPSLLMHHPATLKVILARHVGRGASMIAA</sequence>
<dbReference type="PANTHER" id="PTHR46696:SF1">
    <property type="entry name" value="CYTOCHROME P450 YJIB-RELATED"/>
    <property type="match status" value="1"/>
</dbReference>
<accession>A0ABP9GBV3</accession>
<dbReference type="Pfam" id="PF00067">
    <property type="entry name" value="p450"/>
    <property type="match status" value="2"/>
</dbReference>
<keyword evidence="2" id="KW-0479">Metal-binding</keyword>
<dbReference type="PRINTS" id="PR00359">
    <property type="entry name" value="BP450"/>
</dbReference>
<dbReference type="InterPro" id="IPR002397">
    <property type="entry name" value="Cyt_P450_B"/>
</dbReference>
<comment type="caution">
    <text evidence="3">The sequence shown here is derived from an EMBL/GenBank/DDBJ whole genome shotgun (WGS) entry which is preliminary data.</text>
</comment>
<dbReference type="InterPro" id="IPR001128">
    <property type="entry name" value="Cyt_P450"/>
</dbReference>
<organism evidence="3 4">
    <name type="scientific">Streptomonospora halophila</name>
    <dbReference type="NCBI Taxonomy" id="427369"/>
    <lineage>
        <taxon>Bacteria</taxon>
        <taxon>Bacillati</taxon>
        <taxon>Actinomycetota</taxon>
        <taxon>Actinomycetes</taxon>
        <taxon>Streptosporangiales</taxon>
        <taxon>Nocardiopsidaceae</taxon>
        <taxon>Streptomonospora</taxon>
    </lineage>
</organism>
<keyword evidence="2" id="KW-0560">Oxidoreductase</keyword>
<evidence type="ECO:0000256" key="2">
    <source>
        <dbReference type="RuleBase" id="RU000461"/>
    </source>
</evidence>
<reference evidence="4" key="1">
    <citation type="journal article" date="2019" name="Int. J. Syst. Evol. Microbiol.">
        <title>The Global Catalogue of Microorganisms (GCM) 10K type strain sequencing project: providing services to taxonomists for standard genome sequencing and annotation.</title>
        <authorList>
            <consortium name="The Broad Institute Genomics Platform"/>
            <consortium name="The Broad Institute Genome Sequencing Center for Infectious Disease"/>
            <person name="Wu L."/>
            <person name="Ma J."/>
        </authorList>
    </citation>
    <scope>NUCLEOTIDE SEQUENCE [LARGE SCALE GENOMIC DNA]</scope>
    <source>
        <strain evidence="4">JCM 18123</strain>
    </source>
</reference>
<gene>
    <name evidence="3" type="ORF">GCM10023224_16100</name>
</gene>
<dbReference type="SUPFAM" id="SSF48264">
    <property type="entry name" value="Cytochrome P450"/>
    <property type="match status" value="1"/>
</dbReference>